<organism evidence="1">
    <name type="scientific">uncultured Caudovirales phage</name>
    <dbReference type="NCBI Taxonomy" id="2100421"/>
    <lineage>
        <taxon>Viruses</taxon>
        <taxon>Duplodnaviria</taxon>
        <taxon>Heunggongvirae</taxon>
        <taxon>Uroviricota</taxon>
        <taxon>Caudoviricetes</taxon>
        <taxon>Peduoviridae</taxon>
        <taxon>Maltschvirus</taxon>
        <taxon>Maltschvirus maltsch</taxon>
    </lineage>
</organism>
<accession>A0A6J7X9J8</accession>
<dbReference type="CDD" id="cd20745">
    <property type="entry name" value="FIX_RhsA_AHH_HNH-like"/>
    <property type="match status" value="1"/>
</dbReference>
<evidence type="ECO:0000313" key="1">
    <source>
        <dbReference type="EMBL" id="CAB5226311.1"/>
    </source>
</evidence>
<dbReference type="InterPro" id="IPR043720">
    <property type="entry name" value="DUF5661"/>
</dbReference>
<sequence>MISFKIFYEQTFNGLAKGKSVEDLAKKHGVSIDRINSQLNKGIKIEHEHTKDNTTARKIAMDHLFEDPEYYTKLSKVVEGTQQAINALQAALDLIGFEPTVGTFADAANVIISGLRAGLSKTTDERKKHIINAGISAISLIPFADIIKVLKLRKAKPIARAAVAGARQVQKFGRGVRASNRFESQPTLTGVIEGKNIKYLYAHRR</sequence>
<dbReference type="EMBL" id="LR798360">
    <property type="protein sequence ID" value="CAB5226311.1"/>
    <property type="molecule type" value="Genomic_DNA"/>
</dbReference>
<name>A0A6J7X9J8_9CAUD</name>
<protein>
    <submittedName>
        <fullName evidence="1">Uncharacterized protein</fullName>
    </submittedName>
</protein>
<gene>
    <name evidence="1" type="ORF">UFOVP760_90</name>
</gene>
<proteinExistence type="predicted"/>
<reference evidence="1" key="1">
    <citation type="submission" date="2020-05" db="EMBL/GenBank/DDBJ databases">
        <authorList>
            <person name="Chiriac C."/>
            <person name="Salcher M."/>
            <person name="Ghai R."/>
            <person name="Kavagutti S V."/>
        </authorList>
    </citation>
    <scope>NUCLEOTIDE SEQUENCE</scope>
</reference>
<dbReference type="Pfam" id="PF18905">
    <property type="entry name" value="DUF5661"/>
    <property type="match status" value="1"/>
</dbReference>